<name>A0A4R4E3Y9_9BACL</name>
<evidence type="ECO:0000313" key="5">
    <source>
        <dbReference type="EMBL" id="TCZ74284.1"/>
    </source>
</evidence>
<dbReference type="GO" id="GO:0005829">
    <property type="term" value="C:cytosol"/>
    <property type="evidence" value="ECO:0007669"/>
    <property type="project" value="TreeGrafter"/>
</dbReference>
<feature type="domain" description="Thioredoxin" evidence="4">
    <location>
        <begin position="62"/>
        <end position="148"/>
    </location>
</feature>
<dbReference type="PANTHER" id="PTHR45663">
    <property type="entry name" value="GEO12009P1"/>
    <property type="match status" value="1"/>
</dbReference>
<comment type="similarity">
    <text evidence="1">Belongs to the thioredoxin family.</text>
</comment>
<dbReference type="EMBL" id="SKFG01000027">
    <property type="protein sequence ID" value="TCZ74284.1"/>
    <property type="molecule type" value="Genomic_DNA"/>
</dbReference>
<dbReference type="GO" id="GO:0015035">
    <property type="term" value="F:protein-disulfide reductase activity"/>
    <property type="evidence" value="ECO:0007669"/>
    <property type="project" value="TreeGrafter"/>
</dbReference>
<comment type="caution">
    <text evidence="5">The sequence shown here is derived from an EMBL/GenBank/DDBJ whole genome shotgun (WGS) entry which is preliminary data.</text>
</comment>
<evidence type="ECO:0000259" key="4">
    <source>
        <dbReference type="Pfam" id="PF00085"/>
    </source>
</evidence>
<dbReference type="SUPFAM" id="SSF52833">
    <property type="entry name" value="Thioredoxin-like"/>
    <property type="match status" value="1"/>
</dbReference>
<dbReference type="Proteomes" id="UP000295418">
    <property type="component" value="Unassembled WGS sequence"/>
</dbReference>
<dbReference type="RefSeq" id="WP_132419855.1">
    <property type="nucleotide sequence ID" value="NZ_SKFG01000027.1"/>
</dbReference>
<dbReference type="InterPro" id="IPR036249">
    <property type="entry name" value="Thioredoxin-like_sf"/>
</dbReference>
<evidence type="ECO:0000313" key="6">
    <source>
        <dbReference type="Proteomes" id="UP000295418"/>
    </source>
</evidence>
<keyword evidence="3" id="KW-0676">Redox-active center</keyword>
<accession>A0A4R4E3Y9</accession>
<evidence type="ECO:0000256" key="1">
    <source>
        <dbReference type="ARBA" id="ARBA00008987"/>
    </source>
</evidence>
<keyword evidence="2" id="KW-1015">Disulfide bond</keyword>
<evidence type="ECO:0000256" key="2">
    <source>
        <dbReference type="ARBA" id="ARBA00023157"/>
    </source>
</evidence>
<organism evidence="5 6">
    <name type="scientific">Paenibacillus albiflavus</name>
    <dbReference type="NCBI Taxonomy" id="2545760"/>
    <lineage>
        <taxon>Bacteria</taxon>
        <taxon>Bacillati</taxon>
        <taxon>Bacillota</taxon>
        <taxon>Bacilli</taxon>
        <taxon>Bacillales</taxon>
        <taxon>Paenibacillaceae</taxon>
        <taxon>Paenibacillus</taxon>
    </lineage>
</organism>
<protein>
    <submittedName>
        <fullName evidence="5">Thioredoxin</fullName>
    </submittedName>
</protein>
<dbReference type="GO" id="GO:0045454">
    <property type="term" value="P:cell redox homeostasis"/>
    <property type="evidence" value="ECO:0007669"/>
    <property type="project" value="TreeGrafter"/>
</dbReference>
<keyword evidence="6" id="KW-1185">Reference proteome</keyword>
<dbReference type="Pfam" id="PF00085">
    <property type="entry name" value="Thioredoxin"/>
    <property type="match status" value="1"/>
</dbReference>
<evidence type="ECO:0000256" key="3">
    <source>
        <dbReference type="ARBA" id="ARBA00023284"/>
    </source>
</evidence>
<dbReference type="CDD" id="cd02947">
    <property type="entry name" value="TRX_family"/>
    <property type="match status" value="1"/>
</dbReference>
<dbReference type="OrthoDB" id="32134at2"/>
<sequence>MKKMLIFAGIIIILFGALFVVNKLSVQQKEAQYKDNVYGKPVSKLNPATVKLLDNPNYDQTISPSELSQKIDKKESFFMYFYASDCVHCLATTPHLIEMEKEIGVQVPMLNLREATENFAKYNIQATPTLVYFKDGVEVERIVGGMQSKEESSGNPVEDYSTFFNKYK</sequence>
<dbReference type="InterPro" id="IPR013766">
    <property type="entry name" value="Thioredoxin_domain"/>
</dbReference>
<gene>
    <name evidence="5" type="ORF">E0485_20105</name>
</gene>
<dbReference type="PANTHER" id="PTHR45663:SF11">
    <property type="entry name" value="GEO12009P1"/>
    <property type="match status" value="1"/>
</dbReference>
<proteinExistence type="inferred from homology"/>
<dbReference type="Gene3D" id="3.40.30.10">
    <property type="entry name" value="Glutaredoxin"/>
    <property type="match status" value="1"/>
</dbReference>
<dbReference type="AlphaFoldDB" id="A0A4R4E3Y9"/>
<reference evidence="5 6" key="1">
    <citation type="submission" date="2019-03" db="EMBL/GenBank/DDBJ databases">
        <authorList>
            <person name="Kim M.K.M."/>
        </authorList>
    </citation>
    <scope>NUCLEOTIDE SEQUENCE [LARGE SCALE GENOMIC DNA]</scope>
    <source>
        <strain evidence="5 6">18JY21-1</strain>
    </source>
</reference>